<feature type="transmembrane region" description="Helical" evidence="1">
    <location>
        <begin position="100"/>
        <end position="117"/>
    </location>
</feature>
<dbReference type="OrthoDB" id="5586934at2759"/>
<dbReference type="PANTHER" id="PTHR33802:SF1">
    <property type="entry name" value="XK-RELATED PROTEIN"/>
    <property type="match status" value="1"/>
</dbReference>
<dbReference type="KEGG" id="spu:100893870"/>
<evidence type="ECO:0000313" key="3">
    <source>
        <dbReference type="Proteomes" id="UP000007110"/>
    </source>
</evidence>
<feature type="transmembrane region" description="Helical" evidence="1">
    <location>
        <begin position="234"/>
        <end position="251"/>
    </location>
</feature>
<dbReference type="InParanoid" id="A0A7M7SYI3"/>
<keyword evidence="1" id="KW-0812">Transmembrane</keyword>
<proteinExistence type="predicted"/>
<dbReference type="GeneID" id="100893870"/>
<accession>A0A7M7SYI3</accession>
<sequence length="307" mass="34731">MDVVPPLTILVTTGYLLMLFFNWQSSIGPDSEFSLGFFRSTVGNRSDEFPSPIGPAGYTFAIWGVIYSGTGTWIIYVITTLFRTNAKGPVYLNPPTTSPAFLVSIMLEFTFNVTWLFCFDREVKILSQIVFVLQNVCLYVAISISAARVYQYLFVFKEYGKLDLWFNRILIHNGLAIWATWVTVASKVGISTTLLFVFGVDEETTVYVCLGILASQLITYFILDCFVYDRYFRYILIVYPTAMWALGGILVENIDKPTSPQAVLTSTLFAIVFVFFVVKTILVIVRNPVYVIAKQKKADDVAYSRMV</sequence>
<reference evidence="3" key="1">
    <citation type="submission" date="2015-02" db="EMBL/GenBank/DDBJ databases">
        <title>Genome sequencing for Strongylocentrotus purpuratus.</title>
        <authorList>
            <person name="Murali S."/>
            <person name="Liu Y."/>
            <person name="Vee V."/>
            <person name="English A."/>
            <person name="Wang M."/>
            <person name="Skinner E."/>
            <person name="Han Y."/>
            <person name="Muzny D.M."/>
            <person name="Worley K.C."/>
            <person name="Gibbs R.A."/>
        </authorList>
    </citation>
    <scope>NUCLEOTIDE SEQUENCE</scope>
</reference>
<dbReference type="EnsemblMetazoa" id="XM_030984873">
    <property type="protein sequence ID" value="XP_030840733"/>
    <property type="gene ID" value="LOC100893870"/>
</dbReference>
<name>A0A7M7SYI3_STRPU</name>
<feature type="transmembrane region" description="Helical" evidence="1">
    <location>
        <begin position="7"/>
        <end position="25"/>
    </location>
</feature>
<feature type="transmembrane region" description="Helical" evidence="1">
    <location>
        <begin position="60"/>
        <end position="79"/>
    </location>
</feature>
<keyword evidence="1" id="KW-0472">Membrane</keyword>
<feature type="transmembrane region" description="Helical" evidence="1">
    <location>
        <begin position="129"/>
        <end position="154"/>
    </location>
</feature>
<dbReference type="OMA" id="FISWEMI"/>
<keyword evidence="3" id="KW-1185">Reference proteome</keyword>
<dbReference type="Proteomes" id="UP000007110">
    <property type="component" value="Unassembled WGS sequence"/>
</dbReference>
<dbReference type="RefSeq" id="XP_030840733.1">
    <property type="nucleotide sequence ID" value="XM_030984873.1"/>
</dbReference>
<feature type="transmembrane region" description="Helical" evidence="1">
    <location>
        <begin position="175"/>
        <end position="198"/>
    </location>
</feature>
<feature type="transmembrane region" description="Helical" evidence="1">
    <location>
        <begin position="204"/>
        <end position="222"/>
    </location>
</feature>
<dbReference type="PANTHER" id="PTHR33802">
    <property type="entry name" value="SI:CH211-161H7.5-RELATED"/>
    <property type="match status" value="1"/>
</dbReference>
<dbReference type="AlphaFoldDB" id="A0A7M7SYI3"/>
<evidence type="ECO:0000313" key="2">
    <source>
        <dbReference type="EnsemblMetazoa" id="XP_030840733"/>
    </source>
</evidence>
<organism evidence="2 3">
    <name type="scientific">Strongylocentrotus purpuratus</name>
    <name type="common">Purple sea urchin</name>
    <dbReference type="NCBI Taxonomy" id="7668"/>
    <lineage>
        <taxon>Eukaryota</taxon>
        <taxon>Metazoa</taxon>
        <taxon>Echinodermata</taxon>
        <taxon>Eleutherozoa</taxon>
        <taxon>Echinozoa</taxon>
        <taxon>Echinoidea</taxon>
        <taxon>Euechinoidea</taxon>
        <taxon>Echinacea</taxon>
        <taxon>Camarodonta</taxon>
        <taxon>Echinidea</taxon>
        <taxon>Strongylocentrotidae</taxon>
        <taxon>Strongylocentrotus</taxon>
    </lineage>
</organism>
<keyword evidence="1" id="KW-1133">Transmembrane helix</keyword>
<evidence type="ECO:0000256" key="1">
    <source>
        <dbReference type="SAM" id="Phobius"/>
    </source>
</evidence>
<feature type="transmembrane region" description="Helical" evidence="1">
    <location>
        <begin position="263"/>
        <end position="285"/>
    </location>
</feature>
<protein>
    <submittedName>
        <fullName evidence="2">Uncharacterized protein</fullName>
    </submittedName>
</protein>
<reference evidence="2" key="2">
    <citation type="submission" date="2021-01" db="UniProtKB">
        <authorList>
            <consortium name="EnsemblMetazoa"/>
        </authorList>
    </citation>
    <scope>IDENTIFICATION</scope>
</reference>